<feature type="domain" description="Thioredoxin" evidence="6">
    <location>
        <begin position="194"/>
        <end position="346"/>
    </location>
</feature>
<keyword evidence="3" id="KW-1015">Disulfide bond</keyword>
<evidence type="ECO:0000256" key="2">
    <source>
        <dbReference type="ARBA" id="ARBA00022748"/>
    </source>
</evidence>
<dbReference type="PANTHER" id="PTHR42852:SF6">
    <property type="entry name" value="THIOL:DISULFIDE INTERCHANGE PROTEIN DSBE"/>
    <property type="match status" value="1"/>
</dbReference>
<evidence type="ECO:0000256" key="4">
    <source>
        <dbReference type="ARBA" id="ARBA00023284"/>
    </source>
</evidence>
<dbReference type="Gene3D" id="3.40.30.10">
    <property type="entry name" value="Glutaredoxin"/>
    <property type="match status" value="1"/>
</dbReference>
<dbReference type="Pfam" id="PF08534">
    <property type="entry name" value="Redoxin"/>
    <property type="match status" value="1"/>
</dbReference>
<dbReference type="InterPro" id="IPR013766">
    <property type="entry name" value="Thioredoxin_domain"/>
</dbReference>
<protein>
    <submittedName>
        <fullName evidence="7">TlpA family protein disulfide reductase</fullName>
    </submittedName>
</protein>
<dbReference type="SUPFAM" id="SSF52833">
    <property type="entry name" value="Thioredoxin-like"/>
    <property type="match status" value="1"/>
</dbReference>
<evidence type="ECO:0000256" key="5">
    <source>
        <dbReference type="SAM" id="Coils"/>
    </source>
</evidence>
<keyword evidence="4" id="KW-0676">Redox-active center</keyword>
<dbReference type="InterPro" id="IPR050553">
    <property type="entry name" value="Thioredoxin_ResA/DsbE_sf"/>
</dbReference>
<dbReference type="InterPro" id="IPR013740">
    <property type="entry name" value="Redoxin"/>
</dbReference>
<gene>
    <name evidence="7" type="ORF">H6H04_09275</name>
</gene>
<evidence type="ECO:0000313" key="7">
    <source>
        <dbReference type="EMBL" id="MBC3846568.1"/>
    </source>
</evidence>
<proteinExistence type="predicted"/>
<evidence type="ECO:0000313" key="8">
    <source>
        <dbReference type="Proteomes" id="UP000607435"/>
    </source>
</evidence>
<evidence type="ECO:0000256" key="1">
    <source>
        <dbReference type="ARBA" id="ARBA00004196"/>
    </source>
</evidence>
<feature type="coiled-coil region" evidence="5">
    <location>
        <begin position="137"/>
        <end position="164"/>
    </location>
</feature>
<reference evidence="7 8" key="1">
    <citation type="submission" date="2020-08" db="EMBL/GenBank/DDBJ databases">
        <title>Winogradskyella ouciana sp. nov., isolated from the hadal seawater of the Mariana Trench.</title>
        <authorList>
            <person name="He X."/>
        </authorList>
    </citation>
    <scope>NUCLEOTIDE SEQUENCE [LARGE SCALE GENOMIC DNA]</scope>
    <source>
        <strain evidence="7 8">KCTC 22026</strain>
    </source>
</reference>
<comment type="subcellular location">
    <subcellularLocation>
        <location evidence="1">Cell envelope</location>
    </subcellularLocation>
</comment>
<keyword evidence="5" id="KW-0175">Coiled coil</keyword>
<accession>A0ABR6Y1D5</accession>
<dbReference type="PROSITE" id="PS51257">
    <property type="entry name" value="PROKAR_LIPOPROTEIN"/>
    <property type="match status" value="1"/>
</dbReference>
<comment type="caution">
    <text evidence="7">The sequence shown here is derived from an EMBL/GenBank/DDBJ whole genome shotgun (WGS) entry which is preliminary data.</text>
</comment>
<sequence>MKRLLAICIALSLFACKKEEPKDYATISGKIENAHESNILRVFQGRNFEKLISLNDDGTFKDTLKVTEGDYNFQHGNQRGVIFLKNDNESSFNADYTDFMKSIVFSGDAEDINNFSIQSFLISNDHFTEDLVANGSKAELDEAIKNYKSAYEDLKKKYSEIDSTHLALMDKNIDGTLKQLTQFMSTKLATRSALPEGSPSPIFENYENFAGGNTSLSDLKGKYVYIDIWATWCGPCIKEVPSLKKIEKQYDGKNIEFVSISVDEGRGYKGDAKAAHLGWKKMVAEKELSGTQLFADNGFMSEFIQSYQINAIPRFILIDPKGNIVNADAPRPSSPQLVELFNTLEL</sequence>
<dbReference type="Proteomes" id="UP000607435">
    <property type="component" value="Unassembled WGS sequence"/>
</dbReference>
<dbReference type="PANTHER" id="PTHR42852">
    <property type="entry name" value="THIOL:DISULFIDE INTERCHANGE PROTEIN DSBE"/>
    <property type="match status" value="1"/>
</dbReference>
<keyword evidence="2" id="KW-0201">Cytochrome c-type biogenesis</keyword>
<dbReference type="RefSeq" id="WP_186845680.1">
    <property type="nucleotide sequence ID" value="NZ_JACOME010000002.1"/>
</dbReference>
<dbReference type="InterPro" id="IPR036249">
    <property type="entry name" value="Thioredoxin-like_sf"/>
</dbReference>
<organism evidence="7 8">
    <name type="scientific">Winogradskyella echinorum</name>
    <dbReference type="NCBI Taxonomy" id="538189"/>
    <lineage>
        <taxon>Bacteria</taxon>
        <taxon>Pseudomonadati</taxon>
        <taxon>Bacteroidota</taxon>
        <taxon>Flavobacteriia</taxon>
        <taxon>Flavobacteriales</taxon>
        <taxon>Flavobacteriaceae</taxon>
        <taxon>Winogradskyella</taxon>
    </lineage>
</organism>
<name>A0ABR6Y1D5_9FLAO</name>
<keyword evidence="8" id="KW-1185">Reference proteome</keyword>
<dbReference type="EMBL" id="JACOME010000002">
    <property type="protein sequence ID" value="MBC3846568.1"/>
    <property type="molecule type" value="Genomic_DNA"/>
</dbReference>
<evidence type="ECO:0000259" key="6">
    <source>
        <dbReference type="PROSITE" id="PS51352"/>
    </source>
</evidence>
<dbReference type="CDD" id="cd02966">
    <property type="entry name" value="TlpA_like_family"/>
    <property type="match status" value="1"/>
</dbReference>
<dbReference type="PROSITE" id="PS51352">
    <property type="entry name" value="THIOREDOXIN_2"/>
    <property type="match status" value="1"/>
</dbReference>
<evidence type="ECO:0000256" key="3">
    <source>
        <dbReference type="ARBA" id="ARBA00023157"/>
    </source>
</evidence>